<dbReference type="AlphaFoldDB" id="A0AAN9JMH8"/>
<dbReference type="EMBL" id="JAYKXN010000003">
    <property type="protein sequence ID" value="KAK7301930.1"/>
    <property type="molecule type" value="Genomic_DNA"/>
</dbReference>
<feature type="region of interest" description="Disordered" evidence="1">
    <location>
        <begin position="58"/>
        <end position="78"/>
    </location>
</feature>
<dbReference type="Proteomes" id="UP001359559">
    <property type="component" value="Unassembled WGS sequence"/>
</dbReference>
<proteinExistence type="predicted"/>
<keyword evidence="4" id="KW-1185">Reference proteome</keyword>
<keyword evidence="2" id="KW-0732">Signal</keyword>
<gene>
    <name evidence="3" type="ORF">RJT34_12807</name>
</gene>
<feature type="signal peptide" evidence="2">
    <location>
        <begin position="1"/>
        <end position="15"/>
    </location>
</feature>
<evidence type="ECO:0000313" key="4">
    <source>
        <dbReference type="Proteomes" id="UP001359559"/>
    </source>
</evidence>
<comment type="caution">
    <text evidence="3">The sequence shown here is derived from an EMBL/GenBank/DDBJ whole genome shotgun (WGS) entry which is preliminary data.</text>
</comment>
<reference evidence="3 4" key="1">
    <citation type="submission" date="2024-01" db="EMBL/GenBank/DDBJ databases">
        <title>The genomes of 5 underutilized Papilionoideae crops provide insights into root nodulation and disease resistance.</title>
        <authorList>
            <person name="Yuan L."/>
        </authorList>
    </citation>
    <scope>NUCLEOTIDE SEQUENCE [LARGE SCALE GENOMIC DNA]</scope>
    <source>
        <strain evidence="3">LY-2023</strain>
        <tissue evidence="3">Leaf</tissue>
    </source>
</reference>
<organism evidence="3 4">
    <name type="scientific">Clitoria ternatea</name>
    <name type="common">Butterfly pea</name>
    <dbReference type="NCBI Taxonomy" id="43366"/>
    <lineage>
        <taxon>Eukaryota</taxon>
        <taxon>Viridiplantae</taxon>
        <taxon>Streptophyta</taxon>
        <taxon>Embryophyta</taxon>
        <taxon>Tracheophyta</taxon>
        <taxon>Spermatophyta</taxon>
        <taxon>Magnoliopsida</taxon>
        <taxon>eudicotyledons</taxon>
        <taxon>Gunneridae</taxon>
        <taxon>Pentapetalae</taxon>
        <taxon>rosids</taxon>
        <taxon>fabids</taxon>
        <taxon>Fabales</taxon>
        <taxon>Fabaceae</taxon>
        <taxon>Papilionoideae</taxon>
        <taxon>50 kb inversion clade</taxon>
        <taxon>NPAAA clade</taxon>
        <taxon>indigoferoid/millettioid clade</taxon>
        <taxon>Phaseoleae</taxon>
        <taxon>Clitoria</taxon>
    </lineage>
</organism>
<sequence>MVATSLLSPLAAALAVEPLGMYILDMHIEDLAPPIAPIVSLMDCFLARRQWDQSCRYGHLPSPTSNQPSSSIGMLPGV</sequence>
<evidence type="ECO:0000256" key="1">
    <source>
        <dbReference type="SAM" id="MobiDB-lite"/>
    </source>
</evidence>
<feature type="compositionally biased region" description="Polar residues" evidence="1">
    <location>
        <begin position="62"/>
        <end position="72"/>
    </location>
</feature>
<evidence type="ECO:0000256" key="2">
    <source>
        <dbReference type="SAM" id="SignalP"/>
    </source>
</evidence>
<accession>A0AAN9JMH8</accession>
<evidence type="ECO:0000313" key="3">
    <source>
        <dbReference type="EMBL" id="KAK7301930.1"/>
    </source>
</evidence>
<protein>
    <submittedName>
        <fullName evidence="3">Uncharacterized protein</fullName>
    </submittedName>
</protein>
<name>A0AAN9JMH8_CLITE</name>
<feature type="chain" id="PRO_5042983422" evidence="2">
    <location>
        <begin position="16"/>
        <end position="78"/>
    </location>
</feature>